<evidence type="ECO:0000313" key="3">
    <source>
        <dbReference type="Proteomes" id="UP000183085"/>
    </source>
</evidence>
<evidence type="ECO:0008006" key="4">
    <source>
        <dbReference type="Google" id="ProtNLM"/>
    </source>
</evidence>
<dbReference type="InterPro" id="IPR052211">
    <property type="entry name" value="Cpx_auxiliary_protein"/>
</dbReference>
<feature type="coiled-coil region" evidence="1">
    <location>
        <begin position="54"/>
        <end position="88"/>
    </location>
</feature>
<dbReference type="Gene3D" id="1.20.120.1490">
    <property type="match status" value="1"/>
</dbReference>
<dbReference type="AlphaFoldDB" id="A0A1J5DQ27"/>
<dbReference type="PANTHER" id="PTHR38102:SF1">
    <property type="entry name" value="PERIPLASMIC CHAPERONE SPY"/>
    <property type="match status" value="1"/>
</dbReference>
<dbReference type="InterPro" id="IPR025961">
    <property type="entry name" value="Metal_resist"/>
</dbReference>
<organism evidence="2 3">
    <name type="scientific">Candidatus Desantisbacteria bacterium CG2_30_40_21</name>
    <dbReference type="NCBI Taxonomy" id="1817895"/>
    <lineage>
        <taxon>Bacteria</taxon>
        <taxon>Candidatus Desantisiibacteriota</taxon>
    </lineage>
</organism>
<sequence length="159" mass="18206">MKRILQSLIMVAVGVMIIVPTVSAQPPAPGLMMGHRKQVEKDMFQKLNLTAEQKTKIKQNRREQQGKIEDLMEALQEKQAALRDTLSSSNVSRENVAPIATEVKSLQAKLIDCRIDGIFAVKEILTPEQYAKFQEELKGKKEARKERCEQWEKQCRDKK</sequence>
<protein>
    <recommendedName>
        <fullName evidence="4">Periplasmic heavy metal sensor</fullName>
    </recommendedName>
</protein>
<keyword evidence="1" id="KW-0175">Coiled coil</keyword>
<dbReference type="STRING" id="1817895.AUJ95_06940"/>
<dbReference type="EMBL" id="MNYI01000183">
    <property type="protein sequence ID" value="OIP38273.1"/>
    <property type="molecule type" value="Genomic_DNA"/>
</dbReference>
<reference evidence="2 3" key="1">
    <citation type="journal article" date="2016" name="Environ. Microbiol.">
        <title>Genomic resolution of a cold subsurface aquifer community provides metabolic insights for novel microbes adapted to high CO concentrations.</title>
        <authorList>
            <person name="Probst A.J."/>
            <person name="Castelle C.J."/>
            <person name="Singh A."/>
            <person name="Brown C.T."/>
            <person name="Anantharaman K."/>
            <person name="Sharon I."/>
            <person name="Hug L.A."/>
            <person name="Burstein D."/>
            <person name="Emerson J.B."/>
            <person name="Thomas B.C."/>
            <person name="Banfield J.F."/>
        </authorList>
    </citation>
    <scope>NUCLEOTIDE SEQUENCE [LARGE SCALE GENOMIC DNA]</scope>
    <source>
        <strain evidence="2">CG2_30_40_21</strain>
    </source>
</reference>
<proteinExistence type="predicted"/>
<evidence type="ECO:0000256" key="1">
    <source>
        <dbReference type="SAM" id="Coils"/>
    </source>
</evidence>
<comment type="caution">
    <text evidence="2">The sequence shown here is derived from an EMBL/GenBank/DDBJ whole genome shotgun (WGS) entry which is preliminary data.</text>
</comment>
<evidence type="ECO:0000313" key="2">
    <source>
        <dbReference type="EMBL" id="OIP38273.1"/>
    </source>
</evidence>
<gene>
    <name evidence="2" type="ORF">AUJ95_06940</name>
</gene>
<accession>A0A1J5DQ27</accession>
<dbReference type="GO" id="GO:0030288">
    <property type="term" value="C:outer membrane-bounded periplasmic space"/>
    <property type="evidence" value="ECO:0007669"/>
    <property type="project" value="TreeGrafter"/>
</dbReference>
<dbReference type="PANTHER" id="PTHR38102">
    <property type="entry name" value="PERIPLASMIC CHAPERONE SPY"/>
    <property type="match status" value="1"/>
</dbReference>
<name>A0A1J5DQ27_9BACT</name>
<dbReference type="GO" id="GO:0051082">
    <property type="term" value="F:unfolded protein binding"/>
    <property type="evidence" value="ECO:0007669"/>
    <property type="project" value="TreeGrafter"/>
</dbReference>
<dbReference type="Pfam" id="PF13801">
    <property type="entry name" value="Metal_resist"/>
    <property type="match status" value="1"/>
</dbReference>
<dbReference type="Proteomes" id="UP000183085">
    <property type="component" value="Unassembled WGS sequence"/>
</dbReference>